<evidence type="ECO:0000313" key="3">
    <source>
        <dbReference type="Proteomes" id="UP001189429"/>
    </source>
</evidence>
<dbReference type="InterPro" id="IPR011990">
    <property type="entry name" value="TPR-like_helical_dom_sf"/>
</dbReference>
<keyword evidence="3" id="KW-1185">Reference proteome</keyword>
<evidence type="ECO:0000313" key="2">
    <source>
        <dbReference type="EMBL" id="CAK0853819.1"/>
    </source>
</evidence>
<sequence length="224" mass="24911">MEAHGLSSPAVTRNRLFLACGNLRPDSILRCFVTVLHGGGILSIRAYRNIVVAHQWSDPAFALKVFNEMEWLGYKADKAASVLVACCQLGMHEEVQQLFMQMASRALEPNAKSSGIMVNSYSSNNEPEKDLALFATMRNRCFKPDRFAYHHGILSCIALRRIQYGVELYEDAVTANMALCVSTCVVLRSECQKFGRHRLADKIMADMARSRAINAEQGPASHAL</sequence>
<dbReference type="Pfam" id="PF01535">
    <property type="entry name" value="PPR"/>
    <property type="match status" value="1"/>
</dbReference>
<evidence type="ECO:0008006" key="4">
    <source>
        <dbReference type="Google" id="ProtNLM"/>
    </source>
</evidence>
<protein>
    <recommendedName>
        <fullName evidence="4">Pentacotripeptide-repeat region of PRORP domain-containing protein</fullName>
    </recommendedName>
</protein>
<dbReference type="InterPro" id="IPR002885">
    <property type="entry name" value="PPR_rpt"/>
</dbReference>
<dbReference type="EMBL" id="CAUYUJ010015427">
    <property type="protein sequence ID" value="CAK0853819.1"/>
    <property type="molecule type" value="Genomic_DNA"/>
</dbReference>
<dbReference type="Gene3D" id="1.25.40.10">
    <property type="entry name" value="Tetratricopeptide repeat domain"/>
    <property type="match status" value="1"/>
</dbReference>
<reference evidence="2" key="1">
    <citation type="submission" date="2023-10" db="EMBL/GenBank/DDBJ databases">
        <authorList>
            <person name="Chen Y."/>
            <person name="Shah S."/>
            <person name="Dougan E. K."/>
            <person name="Thang M."/>
            <person name="Chan C."/>
        </authorList>
    </citation>
    <scope>NUCLEOTIDE SEQUENCE [LARGE SCALE GENOMIC DNA]</scope>
</reference>
<organism evidence="2 3">
    <name type="scientific">Prorocentrum cordatum</name>
    <dbReference type="NCBI Taxonomy" id="2364126"/>
    <lineage>
        <taxon>Eukaryota</taxon>
        <taxon>Sar</taxon>
        <taxon>Alveolata</taxon>
        <taxon>Dinophyceae</taxon>
        <taxon>Prorocentrales</taxon>
        <taxon>Prorocentraceae</taxon>
        <taxon>Prorocentrum</taxon>
    </lineage>
</organism>
<gene>
    <name evidence="2" type="ORF">PCOR1329_LOCUS45166</name>
</gene>
<proteinExistence type="predicted"/>
<comment type="caution">
    <text evidence="2">The sequence shown here is derived from an EMBL/GenBank/DDBJ whole genome shotgun (WGS) entry which is preliminary data.</text>
</comment>
<dbReference type="PANTHER" id="PTHR47447">
    <property type="entry name" value="OS03G0856100 PROTEIN"/>
    <property type="match status" value="1"/>
</dbReference>
<name>A0ABN9U4L4_9DINO</name>
<keyword evidence="1" id="KW-0677">Repeat</keyword>
<dbReference type="PANTHER" id="PTHR47447:SF17">
    <property type="entry name" value="OS12G0638900 PROTEIN"/>
    <property type="match status" value="1"/>
</dbReference>
<dbReference type="Proteomes" id="UP001189429">
    <property type="component" value="Unassembled WGS sequence"/>
</dbReference>
<accession>A0ABN9U4L4</accession>
<evidence type="ECO:0000256" key="1">
    <source>
        <dbReference type="ARBA" id="ARBA00022737"/>
    </source>
</evidence>